<dbReference type="OrthoDB" id="3229989at2759"/>
<gene>
    <name evidence="1" type="ORF">PNOK_0352200</name>
</gene>
<dbReference type="AlphaFoldDB" id="A0A286UN56"/>
<evidence type="ECO:0000313" key="1">
    <source>
        <dbReference type="EMBL" id="PAV20895.1"/>
    </source>
</evidence>
<evidence type="ECO:0000313" key="2">
    <source>
        <dbReference type="Proteomes" id="UP000217199"/>
    </source>
</evidence>
<dbReference type="InParanoid" id="A0A286UN56"/>
<dbReference type="Proteomes" id="UP000217199">
    <property type="component" value="Unassembled WGS sequence"/>
</dbReference>
<dbReference type="EMBL" id="NBII01000003">
    <property type="protein sequence ID" value="PAV20895.1"/>
    <property type="molecule type" value="Genomic_DNA"/>
</dbReference>
<keyword evidence="2" id="KW-1185">Reference proteome</keyword>
<organism evidence="1 2">
    <name type="scientific">Pyrrhoderma noxium</name>
    <dbReference type="NCBI Taxonomy" id="2282107"/>
    <lineage>
        <taxon>Eukaryota</taxon>
        <taxon>Fungi</taxon>
        <taxon>Dikarya</taxon>
        <taxon>Basidiomycota</taxon>
        <taxon>Agaricomycotina</taxon>
        <taxon>Agaricomycetes</taxon>
        <taxon>Hymenochaetales</taxon>
        <taxon>Hymenochaetaceae</taxon>
        <taxon>Pyrrhoderma</taxon>
    </lineage>
</organism>
<sequence>MMDRFYSQNTPEYRAHARIRDDALWEGEQSSFNETLIALGAAYQALARYISGADIYLMPRSAAELESKLRRYVYDAVHNTIAQSKSPLEVGGYSRVLSIAEQSIRSVLTTGNNTQDLLNLHVRRSERRQPIDDSHGRVVATK</sequence>
<proteinExistence type="predicted"/>
<comment type="caution">
    <text evidence="1">The sequence shown here is derived from an EMBL/GenBank/DDBJ whole genome shotgun (WGS) entry which is preliminary data.</text>
</comment>
<name>A0A286UN56_9AGAM</name>
<protein>
    <submittedName>
        <fullName evidence="1">Uncharacterized protein</fullName>
    </submittedName>
</protein>
<reference evidence="1 2" key="1">
    <citation type="journal article" date="2017" name="Mol. Ecol.">
        <title>Comparative and population genomic landscape of Phellinus noxius: A hypervariable fungus causing root rot in trees.</title>
        <authorList>
            <person name="Chung C.L."/>
            <person name="Lee T.J."/>
            <person name="Akiba M."/>
            <person name="Lee H.H."/>
            <person name="Kuo T.H."/>
            <person name="Liu D."/>
            <person name="Ke H.M."/>
            <person name="Yokoi T."/>
            <person name="Roa M.B."/>
            <person name="Lu M.J."/>
            <person name="Chang Y.Y."/>
            <person name="Ann P.J."/>
            <person name="Tsai J.N."/>
            <person name="Chen C.Y."/>
            <person name="Tzean S.S."/>
            <person name="Ota Y."/>
            <person name="Hattori T."/>
            <person name="Sahashi N."/>
            <person name="Liou R.F."/>
            <person name="Kikuchi T."/>
            <person name="Tsai I.J."/>
        </authorList>
    </citation>
    <scope>NUCLEOTIDE SEQUENCE [LARGE SCALE GENOMIC DNA]</scope>
    <source>
        <strain evidence="1 2">FFPRI411160</strain>
    </source>
</reference>
<accession>A0A286UN56</accession>